<keyword evidence="6 8" id="KW-0472">Membrane</keyword>
<keyword evidence="11" id="KW-1185">Reference proteome</keyword>
<evidence type="ECO:0000256" key="8">
    <source>
        <dbReference type="SAM" id="Phobius"/>
    </source>
</evidence>
<comment type="subcellular location">
    <subcellularLocation>
        <location evidence="1">Cell membrane</location>
        <topology evidence="1">Multi-pass membrane protein</topology>
    </subcellularLocation>
</comment>
<reference evidence="10 11" key="1">
    <citation type="journal article" date="2014" name="Genome Announc.">
        <title>Draft Genome Sequence of Kocuria palustris PEL.</title>
        <authorList>
            <person name="Sharma G."/>
            <person name="Khatri I."/>
            <person name="Subramanian S."/>
        </authorList>
    </citation>
    <scope>NUCLEOTIDE SEQUENCE [LARGE SCALE GENOMIC DNA]</scope>
    <source>
        <strain evidence="10 11">PEL</strain>
    </source>
</reference>
<evidence type="ECO:0000256" key="4">
    <source>
        <dbReference type="ARBA" id="ARBA00022692"/>
    </source>
</evidence>
<proteinExistence type="inferred from homology"/>
<evidence type="ECO:0000256" key="3">
    <source>
        <dbReference type="ARBA" id="ARBA00022475"/>
    </source>
</evidence>
<evidence type="ECO:0000313" key="10">
    <source>
        <dbReference type="EMBL" id="EME37634.1"/>
    </source>
</evidence>
<dbReference type="InterPro" id="IPR002656">
    <property type="entry name" value="Acyl_transf_3_dom"/>
</dbReference>
<sequence>MAVDSSVAATEHRGGPESGASAAAPRQRWIDTVKGTAIVLVVLGHAYGLQQEYGWQADGLWNDVNILLGLWRMPVFMVVAGFFVTRSLEKYGRQYWRRRPLNMLWLFVVWTVVFAVSYLLIGAVSDTLTPGAKLAEWVHETLTFDSYLWFLIALAVYYGLQAVVGTRPRIGVVLVALALYVLFVPGLVDKVSWGSNEVPQHWLFFLAGAWGSSAIRTRVPQIPVWQGLAWCVAFAVSLLLWMPTREVPVLEHFTAAVPPLLGIPAGMWLLHLLDGRRGMGWARAAGSRSLPIYVLHAIILQLLLGLMTRVAWPEAMGTVMLWAGPVLLTVLTVVVALVIHRVTGSVPLLWGLPQPADPRVSRGRHAV</sequence>
<evidence type="ECO:0000256" key="7">
    <source>
        <dbReference type="SAM" id="MobiDB-lite"/>
    </source>
</evidence>
<evidence type="ECO:0000313" key="11">
    <source>
        <dbReference type="Proteomes" id="UP000009877"/>
    </source>
</evidence>
<organism evidence="10 11">
    <name type="scientific">Kocuria palustris PEL</name>
    <dbReference type="NCBI Taxonomy" id="1236550"/>
    <lineage>
        <taxon>Bacteria</taxon>
        <taxon>Bacillati</taxon>
        <taxon>Actinomycetota</taxon>
        <taxon>Actinomycetes</taxon>
        <taxon>Micrococcales</taxon>
        <taxon>Micrococcaceae</taxon>
        <taxon>Kocuria</taxon>
    </lineage>
</organism>
<feature type="domain" description="Acyltransferase 3" evidence="9">
    <location>
        <begin position="28"/>
        <end position="340"/>
    </location>
</feature>
<comment type="similarity">
    <text evidence="2">Belongs to the acyltransferase 3 family.</text>
</comment>
<feature type="transmembrane region" description="Helical" evidence="8">
    <location>
        <begin position="224"/>
        <end position="241"/>
    </location>
</feature>
<feature type="transmembrane region" description="Helical" evidence="8">
    <location>
        <begin position="144"/>
        <end position="163"/>
    </location>
</feature>
<evidence type="ECO:0000259" key="9">
    <source>
        <dbReference type="Pfam" id="PF01757"/>
    </source>
</evidence>
<keyword evidence="4 8" id="KW-0812">Transmembrane</keyword>
<feature type="transmembrane region" description="Helical" evidence="8">
    <location>
        <begin position="253"/>
        <end position="273"/>
    </location>
</feature>
<dbReference type="STRING" id="71999.KPaMU14_09350"/>
<keyword evidence="10" id="KW-0808">Transferase</keyword>
<accession>M2YGI1</accession>
<keyword evidence="10" id="KW-0012">Acyltransferase</keyword>
<dbReference type="EMBL" id="ANHZ02000002">
    <property type="protein sequence ID" value="EME37634.1"/>
    <property type="molecule type" value="Genomic_DNA"/>
</dbReference>
<feature type="transmembrane region" description="Helical" evidence="8">
    <location>
        <begin position="200"/>
        <end position="217"/>
    </location>
</feature>
<feature type="transmembrane region" description="Helical" evidence="8">
    <location>
        <begin position="64"/>
        <end position="84"/>
    </location>
</feature>
<gene>
    <name evidence="10" type="ORF">C884_01008</name>
</gene>
<feature type="region of interest" description="Disordered" evidence="7">
    <location>
        <begin position="1"/>
        <end position="23"/>
    </location>
</feature>
<dbReference type="GO" id="GO:0005886">
    <property type="term" value="C:plasma membrane"/>
    <property type="evidence" value="ECO:0007669"/>
    <property type="project" value="UniProtKB-SubCell"/>
</dbReference>
<dbReference type="PANTHER" id="PTHR40074">
    <property type="entry name" value="O-ACETYLTRANSFERASE WECH"/>
    <property type="match status" value="1"/>
</dbReference>
<feature type="transmembrane region" description="Helical" evidence="8">
    <location>
        <begin position="318"/>
        <end position="339"/>
    </location>
</feature>
<feature type="transmembrane region" description="Helical" evidence="8">
    <location>
        <begin position="104"/>
        <end position="124"/>
    </location>
</feature>
<feature type="transmembrane region" description="Helical" evidence="8">
    <location>
        <begin position="293"/>
        <end position="312"/>
    </location>
</feature>
<evidence type="ECO:0000256" key="2">
    <source>
        <dbReference type="ARBA" id="ARBA00007400"/>
    </source>
</evidence>
<keyword evidence="5 8" id="KW-1133">Transmembrane helix</keyword>
<evidence type="ECO:0000256" key="6">
    <source>
        <dbReference type="ARBA" id="ARBA00023136"/>
    </source>
</evidence>
<dbReference type="AlphaFoldDB" id="M2YGI1"/>
<dbReference type="Proteomes" id="UP000009877">
    <property type="component" value="Unassembled WGS sequence"/>
</dbReference>
<dbReference type="GO" id="GO:0009246">
    <property type="term" value="P:enterobacterial common antigen biosynthetic process"/>
    <property type="evidence" value="ECO:0007669"/>
    <property type="project" value="TreeGrafter"/>
</dbReference>
<dbReference type="GO" id="GO:0016413">
    <property type="term" value="F:O-acetyltransferase activity"/>
    <property type="evidence" value="ECO:0007669"/>
    <property type="project" value="TreeGrafter"/>
</dbReference>
<keyword evidence="3" id="KW-1003">Cell membrane</keyword>
<evidence type="ECO:0000256" key="1">
    <source>
        <dbReference type="ARBA" id="ARBA00004651"/>
    </source>
</evidence>
<feature type="transmembrane region" description="Helical" evidence="8">
    <location>
        <begin position="170"/>
        <end position="188"/>
    </location>
</feature>
<dbReference type="RefSeq" id="WP_006213387.1">
    <property type="nucleotide sequence ID" value="NZ_ANHZ02000002.1"/>
</dbReference>
<dbReference type="PANTHER" id="PTHR40074:SF4">
    <property type="entry name" value="INNER MEMBRANE PROTEIN YCFT"/>
    <property type="match status" value="1"/>
</dbReference>
<evidence type="ECO:0000256" key="5">
    <source>
        <dbReference type="ARBA" id="ARBA00022989"/>
    </source>
</evidence>
<dbReference type="Pfam" id="PF01757">
    <property type="entry name" value="Acyl_transf_3"/>
    <property type="match status" value="1"/>
</dbReference>
<name>M2YGI1_9MICC</name>
<protein>
    <submittedName>
        <fullName evidence="10">Acyltransferase 3</fullName>
    </submittedName>
</protein>
<comment type="caution">
    <text evidence="10">The sequence shown here is derived from an EMBL/GenBank/DDBJ whole genome shotgun (WGS) entry which is preliminary data.</text>
</comment>